<evidence type="ECO:0000259" key="4">
    <source>
        <dbReference type="PROSITE" id="PS50956"/>
    </source>
</evidence>
<gene>
    <name evidence="5" type="ORF">GY22_03920</name>
</gene>
<dbReference type="InterPro" id="IPR019887">
    <property type="entry name" value="Tscrpt_reg_AsnC/Lrp_C"/>
</dbReference>
<dbReference type="SUPFAM" id="SSF54909">
    <property type="entry name" value="Dimeric alpha+beta barrel"/>
    <property type="match status" value="1"/>
</dbReference>
<dbReference type="RefSeq" id="WP_031282182.1">
    <property type="nucleotide sequence ID" value="NZ_JSUH01000003.1"/>
</dbReference>
<organism evidence="5 6">
    <name type="scientific">Kocuria rosea subsp. polaris</name>
    <dbReference type="NCBI Taxonomy" id="136273"/>
    <lineage>
        <taxon>Bacteria</taxon>
        <taxon>Bacillati</taxon>
        <taxon>Actinomycetota</taxon>
        <taxon>Actinomycetes</taxon>
        <taxon>Micrococcales</taxon>
        <taxon>Micrococcaceae</taxon>
        <taxon>Kocuria</taxon>
    </lineage>
</organism>
<dbReference type="OrthoDB" id="166264at2"/>
<dbReference type="PANTHER" id="PTHR30154:SF53">
    <property type="entry name" value="HTH-TYPE TRANSCRIPTIONAL REGULATOR LRPC"/>
    <property type="match status" value="1"/>
</dbReference>
<evidence type="ECO:0000256" key="3">
    <source>
        <dbReference type="ARBA" id="ARBA00023163"/>
    </source>
</evidence>
<accession>A0A0A6VWL9</accession>
<dbReference type="Pfam" id="PF01037">
    <property type="entry name" value="AsnC_trans_reg"/>
    <property type="match status" value="1"/>
</dbReference>
<dbReference type="Gene3D" id="1.10.10.10">
    <property type="entry name" value="Winged helix-like DNA-binding domain superfamily/Winged helix DNA-binding domain"/>
    <property type="match status" value="1"/>
</dbReference>
<evidence type="ECO:0000313" key="6">
    <source>
        <dbReference type="Proteomes" id="UP000030466"/>
    </source>
</evidence>
<dbReference type="PRINTS" id="PR00033">
    <property type="entry name" value="HTHASNC"/>
</dbReference>
<dbReference type="Proteomes" id="UP000030466">
    <property type="component" value="Unassembled WGS sequence"/>
</dbReference>
<dbReference type="SUPFAM" id="SSF46785">
    <property type="entry name" value="Winged helix' DNA-binding domain"/>
    <property type="match status" value="1"/>
</dbReference>
<keyword evidence="3" id="KW-0804">Transcription</keyword>
<comment type="caution">
    <text evidence="5">The sequence shown here is derived from an EMBL/GenBank/DDBJ whole genome shotgun (WGS) entry which is preliminary data.</text>
</comment>
<protein>
    <submittedName>
        <fullName evidence="5">AsnC family transcriptional regulator</fullName>
    </submittedName>
</protein>
<dbReference type="GO" id="GO:0043565">
    <property type="term" value="F:sequence-specific DNA binding"/>
    <property type="evidence" value="ECO:0007669"/>
    <property type="project" value="InterPro"/>
</dbReference>
<dbReference type="Gene3D" id="3.30.70.920">
    <property type="match status" value="1"/>
</dbReference>
<dbReference type="AlphaFoldDB" id="A0A0A6VWL9"/>
<dbReference type="GO" id="GO:0005829">
    <property type="term" value="C:cytosol"/>
    <property type="evidence" value="ECO:0007669"/>
    <property type="project" value="TreeGrafter"/>
</dbReference>
<reference evidence="5 6" key="1">
    <citation type="journal article" date="2003" name="Int. J. Syst. Evol. Microbiol.">
        <title>Kocuria polaris sp. nov., an orange-pigmented psychrophilic bacterium isolated from an Antarctic cyanobacterial mat sample.</title>
        <authorList>
            <person name="Reddy G.S."/>
            <person name="Prakash J.S."/>
            <person name="Prabahar V."/>
            <person name="Matsumoto G.I."/>
            <person name="Stackebrandt E."/>
            <person name="Shivaji S."/>
        </authorList>
    </citation>
    <scope>NUCLEOTIDE SEQUENCE [LARGE SCALE GENOMIC DNA]</scope>
    <source>
        <strain evidence="5 6">CMS 76or</strain>
    </source>
</reference>
<dbReference type="InterPro" id="IPR036388">
    <property type="entry name" value="WH-like_DNA-bd_sf"/>
</dbReference>
<evidence type="ECO:0000313" key="5">
    <source>
        <dbReference type="EMBL" id="KHD98234.1"/>
    </source>
</evidence>
<dbReference type="InterPro" id="IPR000485">
    <property type="entry name" value="AsnC-type_HTH_dom"/>
</dbReference>
<dbReference type="PROSITE" id="PS00519">
    <property type="entry name" value="HTH_ASNC_1"/>
    <property type="match status" value="1"/>
</dbReference>
<name>A0A0A6VWL9_KOCRO</name>
<keyword evidence="2" id="KW-0238">DNA-binding</keyword>
<dbReference type="PANTHER" id="PTHR30154">
    <property type="entry name" value="LEUCINE-RESPONSIVE REGULATORY PROTEIN"/>
    <property type="match status" value="1"/>
</dbReference>
<dbReference type="InterPro" id="IPR036390">
    <property type="entry name" value="WH_DNA-bd_sf"/>
</dbReference>
<sequence length="151" mass="16342">MDDPMDVRLATEVSHDPRATLAQLSERVGLSVSAVQARLRKLESSGVIAGYQAILDPEAIGKPLAAFIEITPLDPRQPDNAPELLQSITAIEACHSVAGDSAYMLFVRVASPKALEALVNEVRHVASVNTRTTVVLQTFYEHRPMLSPVEA</sequence>
<dbReference type="InterPro" id="IPR019885">
    <property type="entry name" value="Tscrpt_reg_HTH_AsnC-type_CS"/>
</dbReference>
<keyword evidence="6" id="KW-1185">Reference proteome</keyword>
<dbReference type="EMBL" id="JSUH01000003">
    <property type="protein sequence ID" value="KHD98234.1"/>
    <property type="molecule type" value="Genomic_DNA"/>
</dbReference>
<dbReference type="GO" id="GO:0043200">
    <property type="term" value="P:response to amino acid"/>
    <property type="evidence" value="ECO:0007669"/>
    <property type="project" value="TreeGrafter"/>
</dbReference>
<feature type="domain" description="HTH asnC-type" evidence="4">
    <location>
        <begin position="1"/>
        <end position="63"/>
    </location>
</feature>
<keyword evidence="1" id="KW-0805">Transcription regulation</keyword>
<evidence type="ECO:0000256" key="1">
    <source>
        <dbReference type="ARBA" id="ARBA00023015"/>
    </source>
</evidence>
<dbReference type="Pfam" id="PF13412">
    <property type="entry name" value="HTH_24"/>
    <property type="match status" value="1"/>
</dbReference>
<dbReference type="InterPro" id="IPR011008">
    <property type="entry name" value="Dimeric_a/b-barrel"/>
</dbReference>
<evidence type="ECO:0000256" key="2">
    <source>
        <dbReference type="ARBA" id="ARBA00023125"/>
    </source>
</evidence>
<proteinExistence type="predicted"/>
<dbReference type="SMART" id="SM00344">
    <property type="entry name" value="HTH_ASNC"/>
    <property type="match status" value="1"/>
</dbReference>
<dbReference type="PROSITE" id="PS50956">
    <property type="entry name" value="HTH_ASNC_2"/>
    <property type="match status" value="1"/>
</dbReference>
<dbReference type="InterPro" id="IPR019888">
    <property type="entry name" value="Tscrpt_reg_AsnC-like"/>
</dbReference>